<accession>A0AAU0N251</accession>
<reference evidence="1 2" key="1">
    <citation type="submission" date="2023-10" db="EMBL/GenBank/DDBJ databases">
        <title>Description of Microbulbifer bruguierae sp. nov., isolated from the sediments of mangrove plant Bruguiera sexangula and comparative genomic analyses of the genus Microbulbifer.</title>
        <authorList>
            <person name="Long M."/>
        </authorList>
    </citation>
    <scope>NUCLEOTIDE SEQUENCE [LARGE SCALE GENOMIC DNA]</scope>
    <source>
        <strain evidence="1 2">SPO729</strain>
    </source>
</reference>
<dbReference type="AlphaFoldDB" id="A0AAU0N251"/>
<dbReference type="KEGG" id="mpaf:R5R33_07965"/>
<evidence type="ECO:0000313" key="1">
    <source>
        <dbReference type="EMBL" id="WOX07057.1"/>
    </source>
</evidence>
<organism evidence="1 2">
    <name type="scientific">Microbulbifer pacificus</name>
    <dbReference type="NCBI Taxonomy" id="407164"/>
    <lineage>
        <taxon>Bacteria</taxon>
        <taxon>Pseudomonadati</taxon>
        <taxon>Pseudomonadota</taxon>
        <taxon>Gammaproteobacteria</taxon>
        <taxon>Cellvibrionales</taxon>
        <taxon>Microbulbiferaceae</taxon>
        <taxon>Microbulbifer</taxon>
    </lineage>
</organism>
<keyword evidence="2" id="KW-1185">Reference proteome</keyword>
<gene>
    <name evidence="1" type="ORF">R5R33_07965</name>
</gene>
<proteinExistence type="predicted"/>
<dbReference type="RefSeq" id="WP_318955490.1">
    <property type="nucleotide sequence ID" value="NZ_CP137555.1"/>
</dbReference>
<evidence type="ECO:0000313" key="2">
    <source>
        <dbReference type="Proteomes" id="UP001302477"/>
    </source>
</evidence>
<name>A0AAU0N251_9GAMM</name>
<protein>
    <submittedName>
        <fullName evidence="1">Uncharacterized protein</fullName>
    </submittedName>
</protein>
<sequence length="55" mass="5669">MNPIKTLAEKGWVIGLAFLLVLAATDTRAAVAAQQEGHACISFDTVVPAVGLAAF</sequence>
<dbReference type="Proteomes" id="UP001302477">
    <property type="component" value="Chromosome"/>
</dbReference>
<dbReference type="EMBL" id="CP137555">
    <property type="protein sequence ID" value="WOX07057.1"/>
    <property type="molecule type" value="Genomic_DNA"/>
</dbReference>